<accession>A0A0F9V266</accession>
<sequence length="73" mass="8705">MFFKKENIDSMYSLLILFLVFLLILRYFGIFMALTTILIWVWVGLLVIIFAYDVKSGHFAEEIKKKKNKQTPR</sequence>
<gene>
    <name evidence="2" type="ORF">LCGC14_0196100</name>
</gene>
<proteinExistence type="predicted"/>
<protein>
    <submittedName>
        <fullName evidence="2">Uncharacterized protein</fullName>
    </submittedName>
</protein>
<evidence type="ECO:0000256" key="1">
    <source>
        <dbReference type="SAM" id="Phobius"/>
    </source>
</evidence>
<name>A0A0F9V266_9ZZZZ</name>
<organism evidence="2">
    <name type="scientific">marine sediment metagenome</name>
    <dbReference type="NCBI Taxonomy" id="412755"/>
    <lineage>
        <taxon>unclassified sequences</taxon>
        <taxon>metagenomes</taxon>
        <taxon>ecological metagenomes</taxon>
    </lineage>
</organism>
<feature type="transmembrane region" description="Helical" evidence="1">
    <location>
        <begin position="12"/>
        <end position="31"/>
    </location>
</feature>
<comment type="caution">
    <text evidence="2">The sequence shown here is derived from an EMBL/GenBank/DDBJ whole genome shotgun (WGS) entry which is preliminary data.</text>
</comment>
<feature type="transmembrane region" description="Helical" evidence="1">
    <location>
        <begin position="37"/>
        <end position="54"/>
    </location>
</feature>
<keyword evidence="1" id="KW-0472">Membrane</keyword>
<dbReference type="AlphaFoldDB" id="A0A0F9V266"/>
<keyword evidence="1" id="KW-1133">Transmembrane helix</keyword>
<dbReference type="EMBL" id="LAZR01000084">
    <property type="protein sequence ID" value="KKN93777.1"/>
    <property type="molecule type" value="Genomic_DNA"/>
</dbReference>
<keyword evidence="1" id="KW-0812">Transmembrane</keyword>
<evidence type="ECO:0000313" key="2">
    <source>
        <dbReference type="EMBL" id="KKN93777.1"/>
    </source>
</evidence>
<reference evidence="2" key="1">
    <citation type="journal article" date="2015" name="Nature">
        <title>Complex archaea that bridge the gap between prokaryotes and eukaryotes.</title>
        <authorList>
            <person name="Spang A."/>
            <person name="Saw J.H."/>
            <person name="Jorgensen S.L."/>
            <person name="Zaremba-Niedzwiedzka K."/>
            <person name="Martijn J."/>
            <person name="Lind A.E."/>
            <person name="van Eijk R."/>
            <person name="Schleper C."/>
            <person name="Guy L."/>
            <person name="Ettema T.J."/>
        </authorList>
    </citation>
    <scope>NUCLEOTIDE SEQUENCE</scope>
</reference>